<sequence>MPLPTKIFGDKVRGLPVIDKLLRRNRRGSDASSAPPPSHRMGQFVSSRKKTASESEPGARPGQPISPNTWNCSRSAATYPIFLLIHEHPSSMYIDEDGDIANEFYAEDQLGTKRRLCRIMKNLRPQGTERYQIPRLNPDCPVVMLEMKAP</sequence>
<dbReference type="Pfam" id="PF15000">
    <property type="entry name" value="TUSC2"/>
    <property type="match status" value="1"/>
</dbReference>
<dbReference type="PANTHER" id="PTHR15453">
    <property type="entry name" value="TUMOR SUPPRESSOR CANDIDATE 2"/>
    <property type="match status" value="1"/>
</dbReference>
<proteinExistence type="predicted"/>
<dbReference type="EMBL" id="CATQJA010001189">
    <property type="protein sequence ID" value="CAJ0566251.1"/>
    <property type="molecule type" value="Genomic_DNA"/>
</dbReference>
<evidence type="ECO:0000256" key="1">
    <source>
        <dbReference type="SAM" id="MobiDB-lite"/>
    </source>
</evidence>
<dbReference type="InterPro" id="IPR029393">
    <property type="entry name" value="FUS1"/>
</dbReference>
<protein>
    <submittedName>
        <fullName evidence="2">Uncharacterized protein</fullName>
    </submittedName>
</protein>
<organism evidence="2 3">
    <name type="scientific">Mesorhabditis spiculigera</name>
    <dbReference type="NCBI Taxonomy" id="96644"/>
    <lineage>
        <taxon>Eukaryota</taxon>
        <taxon>Metazoa</taxon>
        <taxon>Ecdysozoa</taxon>
        <taxon>Nematoda</taxon>
        <taxon>Chromadorea</taxon>
        <taxon>Rhabditida</taxon>
        <taxon>Rhabditina</taxon>
        <taxon>Rhabditomorpha</taxon>
        <taxon>Rhabditoidea</taxon>
        <taxon>Rhabditidae</taxon>
        <taxon>Mesorhabditinae</taxon>
        <taxon>Mesorhabditis</taxon>
    </lineage>
</organism>
<keyword evidence="3" id="KW-1185">Reference proteome</keyword>
<name>A0AA36CDA4_9BILA</name>
<gene>
    <name evidence="2" type="ORF">MSPICULIGERA_LOCUS4862</name>
</gene>
<feature type="region of interest" description="Disordered" evidence="1">
    <location>
        <begin position="19"/>
        <end position="70"/>
    </location>
</feature>
<dbReference type="GO" id="GO:0005739">
    <property type="term" value="C:mitochondrion"/>
    <property type="evidence" value="ECO:0007669"/>
    <property type="project" value="TreeGrafter"/>
</dbReference>
<feature type="non-terminal residue" evidence="2">
    <location>
        <position position="150"/>
    </location>
</feature>
<dbReference type="Proteomes" id="UP001177023">
    <property type="component" value="Unassembled WGS sequence"/>
</dbReference>
<dbReference type="AlphaFoldDB" id="A0AA36CDA4"/>
<dbReference type="PANTHER" id="PTHR15453:SF8">
    <property type="entry name" value="TUMOR SUPPRESSOR CANDIDATE 2"/>
    <property type="match status" value="1"/>
</dbReference>
<evidence type="ECO:0000313" key="3">
    <source>
        <dbReference type="Proteomes" id="UP001177023"/>
    </source>
</evidence>
<accession>A0AA36CDA4</accession>
<comment type="caution">
    <text evidence="2">The sequence shown here is derived from an EMBL/GenBank/DDBJ whole genome shotgun (WGS) entry which is preliminary data.</text>
</comment>
<dbReference type="GO" id="GO:0051881">
    <property type="term" value="P:regulation of mitochondrial membrane potential"/>
    <property type="evidence" value="ECO:0007669"/>
    <property type="project" value="TreeGrafter"/>
</dbReference>
<reference evidence="2" key="1">
    <citation type="submission" date="2023-06" db="EMBL/GenBank/DDBJ databases">
        <authorList>
            <person name="Delattre M."/>
        </authorList>
    </citation>
    <scope>NUCLEOTIDE SEQUENCE</scope>
    <source>
        <strain evidence="2">AF72</strain>
    </source>
</reference>
<evidence type="ECO:0000313" key="2">
    <source>
        <dbReference type="EMBL" id="CAJ0566251.1"/>
    </source>
</evidence>